<dbReference type="EMBL" id="JANIIC010000121">
    <property type="protein sequence ID" value="MCQ8836294.1"/>
    <property type="molecule type" value="Genomic_DNA"/>
</dbReference>
<keyword evidence="1" id="KW-1133">Transmembrane helix</keyword>
<evidence type="ECO:0000256" key="1">
    <source>
        <dbReference type="SAM" id="Phobius"/>
    </source>
</evidence>
<comment type="caution">
    <text evidence="2">The sequence shown here is derived from an EMBL/GenBank/DDBJ whole genome shotgun (WGS) entry which is preliminary data.</text>
</comment>
<proteinExistence type="predicted"/>
<evidence type="ECO:0000313" key="3">
    <source>
        <dbReference type="Proteomes" id="UP001142400"/>
    </source>
</evidence>
<dbReference type="Proteomes" id="UP001142400">
    <property type="component" value="Unassembled WGS sequence"/>
</dbReference>
<evidence type="ECO:0000313" key="2">
    <source>
        <dbReference type="EMBL" id="MCQ8836294.1"/>
    </source>
</evidence>
<sequence>MPDQSSQSVPYFHIPVVLLVVSGVRTFAGAMPETDTNRVSLSG</sequence>
<organism evidence="2 3">
    <name type="scientific">Streptomyces malaysiensis subsp. samsunensis</name>
    <dbReference type="NCBI Taxonomy" id="459658"/>
    <lineage>
        <taxon>Bacteria</taxon>
        <taxon>Bacillati</taxon>
        <taxon>Actinomycetota</taxon>
        <taxon>Actinomycetes</taxon>
        <taxon>Kitasatosporales</taxon>
        <taxon>Streptomycetaceae</taxon>
        <taxon>Streptomyces</taxon>
        <taxon>Streptomyces violaceusniger group</taxon>
    </lineage>
</organism>
<keyword evidence="1" id="KW-0812">Transmembrane</keyword>
<dbReference type="RefSeq" id="WP_257636348.1">
    <property type="nucleotide sequence ID" value="NZ_JANIIC010000121.1"/>
</dbReference>
<protein>
    <submittedName>
        <fullName evidence="2">Uncharacterized protein</fullName>
    </submittedName>
</protein>
<reference evidence="2" key="1">
    <citation type="submission" date="2022-06" db="EMBL/GenBank/DDBJ databases">
        <title>WGS of actinobacteria.</title>
        <authorList>
            <person name="Thawai C."/>
        </authorList>
    </citation>
    <scope>NUCLEOTIDE SEQUENCE</scope>
    <source>
        <strain evidence="2">DSM 42010</strain>
    </source>
</reference>
<gene>
    <name evidence="2" type="ORF">NQU54_46695</name>
</gene>
<keyword evidence="1" id="KW-0472">Membrane</keyword>
<keyword evidence="3" id="KW-1185">Reference proteome</keyword>
<accession>A0A9X2S1K1</accession>
<name>A0A9X2S1K1_STRMQ</name>
<dbReference type="AlphaFoldDB" id="A0A9X2S1K1"/>
<feature type="transmembrane region" description="Helical" evidence="1">
    <location>
        <begin position="12"/>
        <end position="31"/>
    </location>
</feature>